<accession>A0ABQ7UTI2</accession>
<name>A0ABQ7UTI2_SOLTU</name>
<dbReference type="PANTHER" id="PTHR31286">
    <property type="entry name" value="GLYCINE-RICH CELL WALL STRUCTURAL PROTEIN 1.8-LIKE"/>
    <property type="match status" value="1"/>
</dbReference>
<evidence type="ECO:0000313" key="1">
    <source>
        <dbReference type="EMBL" id="KAH0754738.1"/>
    </source>
</evidence>
<dbReference type="PANTHER" id="PTHR31286:SF164">
    <property type="entry name" value="ZINC FINGER, CCHC-TYPE"/>
    <property type="match status" value="1"/>
</dbReference>
<protein>
    <recommendedName>
        <fullName evidence="3">DUF4283 domain-containing protein</fullName>
    </recommendedName>
</protein>
<gene>
    <name evidence="1" type="ORF">KY290_025008</name>
</gene>
<keyword evidence="2" id="KW-1185">Reference proteome</keyword>
<sequence>MEGLQMQLQKWTHNFKPEKDIPIAPMWILLPGFPFHMNSWHYVKKIVSSIGTPLSMDVATNGRTRPSMDKVRVEIDSHLENVWEGLEYEASPLRG</sequence>
<dbReference type="Proteomes" id="UP000826656">
    <property type="component" value="Unassembled WGS sequence"/>
</dbReference>
<evidence type="ECO:0000313" key="2">
    <source>
        <dbReference type="Proteomes" id="UP000826656"/>
    </source>
</evidence>
<dbReference type="InterPro" id="IPR040256">
    <property type="entry name" value="At4g02000-like"/>
</dbReference>
<evidence type="ECO:0008006" key="3">
    <source>
        <dbReference type="Google" id="ProtNLM"/>
    </source>
</evidence>
<proteinExistence type="predicted"/>
<comment type="caution">
    <text evidence="1">The sequence shown here is derived from an EMBL/GenBank/DDBJ whole genome shotgun (WGS) entry which is preliminary data.</text>
</comment>
<organism evidence="1 2">
    <name type="scientific">Solanum tuberosum</name>
    <name type="common">Potato</name>
    <dbReference type="NCBI Taxonomy" id="4113"/>
    <lineage>
        <taxon>Eukaryota</taxon>
        <taxon>Viridiplantae</taxon>
        <taxon>Streptophyta</taxon>
        <taxon>Embryophyta</taxon>
        <taxon>Tracheophyta</taxon>
        <taxon>Spermatophyta</taxon>
        <taxon>Magnoliopsida</taxon>
        <taxon>eudicotyledons</taxon>
        <taxon>Gunneridae</taxon>
        <taxon>Pentapetalae</taxon>
        <taxon>asterids</taxon>
        <taxon>lamiids</taxon>
        <taxon>Solanales</taxon>
        <taxon>Solanaceae</taxon>
        <taxon>Solanoideae</taxon>
        <taxon>Solaneae</taxon>
        <taxon>Solanum</taxon>
    </lineage>
</organism>
<reference evidence="1 2" key="1">
    <citation type="journal article" date="2021" name="bioRxiv">
        <title>Chromosome-scale and haplotype-resolved genome assembly of a tetraploid potato cultivar.</title>
        <authorList>
            <person name="Sun H."/>
            <person name="Jiao W.-B."/>
            <person name="Krause K."/>
            <person name="Campoy J.A."/>
            <person name="Goel M."/>
            <person name="Folz-Donahue K."/>
            <person name="Kukat C."/>
            <person name="Huettel B."/>
            <person name="Schneeberger K."/>
        </authorList>
    </citation>
    <scope>NUCLEOTIDE SEQUENCE [LARGE SCALE GENOMIC DNA]</scope>
    <source>
        <strain evidence="1">SolTubOtavaFocal</strain>
        <tissue evidence="1">Leaves</tissue>
    </source>
</reference>
<dbReference type="EMBL" id="JAIVGD010000018">
    <property type="protein sequence ID" value="KAH0754738.1"/>
    <property type="molecule type" value="Genomic_DNA"/>
</dbReference>